<evidence type="ECO:0000313" key="10">
    <source>
        <dbReference type="Proteomes" id="UP001481413"/>
    </source>
</evidence>
<dbReference type="InterPro" id="IPR051205">
    <property type="entry name" value="UbiH/COQ6_monooxygenase"/>
</dbReference>
<dbReference type="PRINTS" id="PR00420">
    <property type="entry name" value="RNGMNOXGNASE"/>
</dbReference>
<evidence type="ECO:0000256" key="5">
    <source>
        <dbReference type="ARBA" id="ARBA00022827"/>
    </source>
</evidence>
<sequence>MKSYDIAIVGAGLVGQAIAAALVGGKTSLPSMQIALIDPAEGVAPAMPEKVDEYDLRVSALTAKTQAFLSRLGAWQQLPETVRKGYTSMHVWDAEGTGSVTFNAADLHVPALGHIVENNQTLWALQQVTAQADNIDMVRAAVQSFDNPDEQGYVPVTLSTGEQLQTRLLVGADGALSNVRQMSGIATREWDYEHRAIVATVRTEHSVADTAWQRFRPEGPLAFLPVHSDDHLASIVWSTVPEEADALLAMDDEAFKQALTSAFEGRLGQVTEVSSRQHFPLRQRHAKRYYEAGVVVAGDAAHTIHPLAGQGVNLGFKDAEVLAEEILRGVSKGLSPGSDAVLGRYQRRRQADNLATMAAMEAFKRLFAADQPLIRLLRNEGMRLFDKALPVKQHVVMQAMGLN</sequence>
<keyword evidence="10" id="KW-1185">Reference proteome</keyword>
<dbReference type="PANTHER" id="PTHR43876">
    <property type="entry name" value="UBIQUINONE BIOSYNTHESIS MONOOXYGENASE COQ6, MITOCHONDRIAL"/>
    <property type="match status" value="1"/>
</dbReference>
<comment type="caution">
    <text evidence="9">The sequence shown here is derived from an EMBL/GenBank/DDBJ whole genome shotgun (WGS) entry which is preliminary data.</text>
</comment>
<dbReference type="PROSITE" id="PS01304">
    <property type="entry name" value="UBIH"/>
    <property type="match status" value="1"/>
</dbReference>
<name>A0ABP9ZXX8_9GAMM</name>
<proteinExistence type="inferred from homology"/>
<dbReference type="Pfam" id="PF01494">
    <property type="entry name" value="FAD_binding_3"/>
    <property type="match status" value="1"/>
</dbReference>
<dbReference type="Gene3D" id="3.50.50.60">
    <property type="entry name" value="FAD/NAD(P)-binding domain"/>
    <property type="match status" value="2"/>
</dbReference>
<dbReference type="EMBL" id="BAABWH010000002">
    <property type="protein sequence ID" value="GAA6144990.1"/>
    <property type="molecule type" value="Genomic_DNA"/>
</dbReference>
<organism evidence="9 10">
    <name type="scientific">Thalassolituus maritimus</name>
    <dbReference type="NCBI Taxonomy" id="484498"/>
    <lineage>
        <taxon>Bacteria</taxon>
        <taxon>Pseudomonadati</taxon>
        <taxon>Pseudomonadota</taxon>
        <taxon>Gammaproteobacteria</taxon>
        <taxon>Oceanospirillales</taxon>
        <taxon>Oceanospirillaceae</taxon>
        <taxon>Thalassolituus</taxon>
    </lineage>
</organism>
<evidence type="ECO:0000256" key="4">
    <source>
        <dbReference type="ARBA" id="ARBA00022630"/>
    </source>
</evidence>
<evidence type="ECO:0000313" key="9">
    <source>
        <dbReference type="EMBL" id="GAA6144990.1"/>
    </source>
</evidence>
<dbReference type="SUPFAM" id="SSF51905">
    <property type="entry name" value="FAD/NAD(P)-binding domain"/>
    <property type="match status" value="1"/>
</dbReference>
<keyword evidence="4" id="KW-0285">Flavoprotein</keyword>
<comment type="similarity">
    <text evidence="3">Belongs to the UbiH/COQ6 family.</text>
</comment>
<evidence type="ECO:0000256" key="1">
    <source>
        <dbReference type="ARBA" id="ARBA00001974"/>
    </source>
</evidence>
<evidence type="ECO:0000256" key="2">
    <source>
        <dbReference type="ARBA" id="ARBA00004749"/>
    </source>
</evidence>
<evidence type="ECO:0000256" key="7">
    <source>
        <dbReference type="ARBA" id="ARBA00023033"/>
    </source>
</evidence>
<keyword evidence="7" id="KW-0503">Monooxygenase</keyword>
<evidence type="ECO:0000256" key="6">
    <source>
        <dbReference type="ARBA" id="ARBA00023002"/>
    </source>
</evidence>
<evidence type="ECO:0000259" key="8">
    <source>
        <dbReference type="Pfam" id="PF01494"/>
    </source>
</evidence>
<comment type="cofactor">
    <cofactor evidence="1">
        <name>FAD</name>
        <dbReference type="ChEBI" id="CHEBI:57692"/>
    </cofactor>
</comment>
<dbReference type="NCBIfam" id="TIGR01988">
    <property type="entry name" value="Ubi-OHases"/>
    <property type="match status" value="1"/>
</dbReference>
<evidence type="ECO:0000256" key="3">
    <source>
        <dbReference type="ARBA" id="ARBA00005349"/>
    </source>
</evidence>
<dbReference type="RefSeq" id="WP_353293926.1">
    <property type="nucleotide sequence ID" value="NZ_BAABWH010000002.1"/>
</dbReference>
<keyword evidence="6" id="KW-0560">Oxidoreductase</keyword>
<dbReference type="InterPro" id="IPR010971">
    <property type="entry name" value="UbiH/COQ6"/>
</dbReference>
<dbReference type="InterPro" id="IPR036188">
    <property type="entry name" value="FAD/NAD-bd_sf"/>
</dbReference>
<comment type="pathway">
    <text evidence="2">Cofactor biosynthesis; ubiquinone biosynthesis.</text>
</comment>
<dbReference type="InterPro" id="IPR018168">
    <property type="entry name" value="Ubi_Hdrlase_CS"/>
</dbReference>
<reference evidence="9 10" key="1">
    <citation type="submission" date="2024-04" db="EMBL/GenBank/DDBJ databases">
        <title>Draft genome sequence of Thalassolituus maritimus NBRC 116585.</title>
        <authorList>
            <person name="Miyakawa T."/>
            <person name="Kusuya Y."/>
            <person name="Miura T."/>
        </authorList>
    </citation>
    <scope>NUCLEOTIDE SEQUENCE [LARGE SCALE GENOMIC DNA]</scope>
    <source>
        <strain evidence="9 10">5NW40-0001</strain>
    </source>
</reference>
<keyword evidence="5" id="KW-0274">FAD</keyword>
<gene>
    <name evidence="9" type="ORF">NBRC116585_11070</name>
</gene>
<dbReference type="Proteomes" id="UP001481413">
    <property type="component" value="Unassembled WGS sequence"/>
</dbReference>
<protein>
    <submittedName>
        <fullName evidence="9">2-octaprenyl-3-methyl-6-methoxy-1,4-benzoquinol hydroxylase</fullName>
    </submittedName>
</protein>
<dbReference type="InterPro" id="IPR002938">
    <property type="entry name" value="FAD-bd"/>
</dbReference>
<feature type="domain" description="FAD-binding" evidence="8">
    <location>
        <begin position="159"/>
        <end position="351"/>
    </location>
</feature>
<accession>A0ABP9ZXX8</accession>
<dbReference type="PANTHER" id="PTHR43876:SF7">
    <property type="entry name" value="UBIQUINONE BIOSYNTHESIS MONOOXYGENASE COQ6, MITOCHONDRIAL"/>
    <property type="match status" value="1"/>
</dbReference>